<evidence type="ECO:0000256" key="1">
    <source>
        <dbReference type="SAM" id="Coils"/>
    </source>
</evidence>
<feature type="compositionally biased region" description="Acidic residues" evidence="2">
    <location>
        <begin position="683"/>
        <end position="721"/>
    </location>
</feature>
<organism evidence="3 4">
    <name type="scientific">Hanseniaspora guilliermondii</name>
    <dbReference type="NCBI Taxonomy" id="56406"/>
    <lineage>
        <taxon>Eukaryota</taxon>
        <taxon>Fungi</taxon>
        <taxon>Dikarya</taxon>
        <taxon>Ascomycota</taxon>
        <taxon>Saccharomycotina</taxon>
        <taxon>Saccharomycetes</taxon>
        <taxon>Saccharomycodales</taxon>
        <taxon>Saccharomycodaceae</taxon>
        <taxon>Hanseniaspora</taxon>
    </lineage>
</organism>
<keyword evidence="4" id="KW-1185">Reference proteome</keyword>
<name>A0A1L0AVZ8_9ASCO</name>
<feature type="coiled-coil region" evidence="1">
    <location>
        <begin position="412"/>
        <end position="439"/>
    </location>
</feature>
<protein>
    <submittedName>
        <fullName evidence="3">Uncharacterized protein</fullName>
    </submittedName>
</protein>
<feature type="compositionally biased region" description="Polar residues" evidence="2">
    <location>
        <begin position="9"/>
        <end position="30"/>
    </location>
</feature>
<feature type="compositionally biased region" description="Polar residues" evidence="2">
    <location>
        <begin position="130"/>
        <end position="142"/>
    </location>
</feature>
<sequence>MSLVPALQRTDSNQESSQTSKRISSVYQQDGQPLSKEALYRYKLKYNNFNVGNNQEDEQDIKANRARSGSIAAKLAVKNVSEKKVNDSLDEAHKASPEEQYKRLLVQPDASLLAATKSHKFSTKKSSPSLETTNKVSRNNSTLFSHEKLASAANQASKNREYSITSNGKLNTSDASKRKLDLSRLKNVATEDNLINESSTNKKFNLSKLIPQATKNAETLEAQKTISNIPIPIQGLKTKNEFDPLVSSKYEIDTLTQLASKLADERIKDSFKSYKGGKHGEKALFTNEEWNKLAVQAVMERKQEILDDLKSKQSSYEQLADPKSVKVGETGRIYKLGDIGTENNPDSLIVLGNGLTLTQGEVTKLANKLMLPLLTQIDSDTKRQLITQAEIDEDKRTFKVETKHYKEDSRVQEKREKARESYEKKIQRQEDKIVSKDEKLQQKGFKVDMSDVLLDIQNHNNDIKSNLKKIDVLSIDQVKQETAIKQLKTGIDEVEQNLKSLKDEVEHLQKSNEDSGISAKDVQKNKYSLQVLNSKILKHKSQRSSLLSSLALEKSKLEDLSQKIILHQTSNDHLQSAIDIDLDKFEHLQELGKADKERSTLLNNLKRENQINLRSKAIFIRSSFNKNLDDIIAKVKAEDEADLTQAENLNVDEASARREHKSLYDTVNKEIKERKEDKHIPMDLDEEYKDFEPDNEVEGTEEKADDNEENSLENEEADVESELSPPQQQEGHLKEILN</sequence>
<reference evidence="4" key="1">
    <citation type="submission" date="2016-11" db="EMBL/GenBank/DDBJ databases">
        <authorList>
            <person name="Guldener U."/>
        </authorList>
    </citation>
    <scope>NUCLEOTIDE SEQUENCE [LARGE SCALE GENOMIC DNA]</scope>
</reference>
<dbReference type="EMBL" id="FQNF01000001">
    <property type="protein sequence ID" value="SGZ37852.1"/>
    <property type="molecule type" value="Genomic_DNA"/>
</dbReference>
<dbReference type="Pfam" id="PF12757">
    <property type="entry name" value="Eisosome1"/>
    <property type="match status" value="1"/>
</dbReference>
<evidence type="ECO:0000313" key="4">
    <source>
        <dbReference type="Proteomes" id="UP000183365"/>
    </source>
</evidence>
<feature type="coiled-coil region" evidence="1">
    <location>
        <begin position="484"/>
        <end position="511"/>
    </location>
</feature>
<dbReference type="Proteomes" id="UP000183365">
    <property type="component" value="Unassembled WGS sequence"/>
</dbReference>
<gene>
    <name evidence="3" type="ORF">HGUI_00052</name>
</gene>
<feature type="region of interest" description="Disordered" evidence="2">
    <location>
        <begin position="674"/>
        <end position="738"/>
    </location>
</feature>
<proteinExistence type="predicted"/>
<feature type="region of interest" description="Disordered" evidence="2">
    <location>
        <begin position="1"/>
        <end position="30"/>
    </location>
</feature>
<evidence type="ECO:0000256" key="2">
    <source>
        <dbReference type="SAM" id="MobiDB-lite"/>
    </source>
</evidence>
<dbReference type="InterPro" id="IPR024527">
    <property type="entry name" value="Eisosome1"/>
</dbReference>
<accession>A0A1L0AVZ8</accession>
<dbReference type="VEuPathDB" id="FungiDB:HGUI_00052"/>
<dbReference type="AlphaFoldDB" id="A0A1L0AVZ8"/>
<feature type="region of interest" description="Disordered" evidence="2">
    <location>
        <begin position="117"/>
        <end position="142"/>
    </location>
</feature>
<dbReference type="OrthoDB" id="3972697at2759"/>
<evidence type="ECO:0000313" key="3">
    <source>
        <dbReference type="EMBL" id="SGZ37852.1"/>
    </source>
</evidence>
<keyword evidence="1" id="KW-0175">Coiled coil</keyword>